<proteinExistence type="predicted"/>
<dbReference type="EMBL" id="JBHRZO010000018">
    <property type="protein sequence ID" value="MFC3847724.1"/>
    <property type="molecule type" value="Genomic_DNA"/>
</dbReference>
<organism evidence="1 2">
    <name type="scientific">Helicobacter baculiformis</name>
    <dbReference type="NCBI Taxonomy" id="427351"/>
    <lineage>
        <taxon>Bacteria</taxon>
        <taxon>Pseudomonadati</taxon>
        <taxon>Campylobacterota</taxon>
        <taxon>Epsilonproteobacteria</taxon>
        <taxon>Campylobacterales</taxon>
        <taxon>Helicobacteraceae</taxon>
        <taxon>Helicobacter</taxon>
    </lineage>
</organism>
<keyword evidence="2" id="KW-1185">Reference proteome</keyword>
<name>A0ABV7ZGP7_9HELI</name>
<dbReference type="Gene3D" id="3.30.1120.180">
    <property type="entry name" value="Flagellar FLiS export co-chaperone, HP1076"/>
    <property type="match status" value="1"/>
</dbReference>
<keyword evidence="1" id="KW-0969">Cilium</keyword>
<accession>A0ABV7ZGP7</accession>
<protein>
    <submittedName>
        <fullName evidence="1">Flagellar FLiS export co-chaperone</fullName>
    </submittedName>
</protein>
<comment type="caution">
    <text evidence="1">The sequence shown here is derived from an EMBL/GenBank/DDBJ whole genome shotgun (WGS) entry which is preliminary data.</text>
</comment>
<keyword evidence="1" id="KW-0282">Flagellum</keyword>
<dbReference type="RefSeq" id="WP_104752486.1">
    <property type="nucleotide sequence ID" value="NZ_FZMF01000028.1"/>
</dbReference>
<gene>
    <name evidence="1" type="ORF">ACFOPX_04150</name>
</gene>
<dbReference type="InterPro" id="IPR038315">
    <property type="entry name" value="FliS_cochap_sf"/>
</dbReference>
<keyword evidence="1" id="KW-0966">Cell projection</keyword>
<dbReference type="Pfam" id="PF16522">
    <property type="entry name" value="FliS_cochap"/>
    <property type="match status" value="1"/>
</dbReference>
<reference evidence="2" key="1">
    <citation type="journal article" date="2019" name="Int. J. Syst. Evol. Microbiol.">
        <title>The Global Catalogue of Microorganisms (GCM) 10K type strain sequencing project: providing services to taxonomists for standard genome sequencing and annotation.</title>
        <authorList>
            <consortium name="The Broad Institute Genomics Platform"/>
            <consortium name="The Broad Institute Genome Sequencing Center for Infectious Disease"/>
            <person name="Wu L."/>
            <person name="Ma J."/>
        </authorList>
    </citation>
    <scope>NUCLEOTIDE SEQUENCE [LARGE SCALE GENOMIC DNA]</scope>
    <source>
        <strain evidence="2">CCUG 53816</strain>
    </source>
</reference>
<dbReference type="InterPro" id="IPR032411">
    <property type="entry name" value="FliS_cochap"/>
</dbReference>
<dbReference type="Proteomes" id="UP001595783">
    <property type="component" value="Unassembled WGS sequence"/>
</dbReference>
<evidence type="ECO:0000313" key="1">
    <source>
        <dbReference type="EMBL" id="MFC3847724.1"/>
    </source>
</evidence>
<evidence type="ECO:0000313" key="2">
    <source>
        <dbReference type="Proteomes" id="UP001595783"/>
    </source>
</evidence>
<sequence>MRENMLEVFKKHLGDIDPADLGILDTQQKARKIQHFNREIKGLNESIGALQTLQVACQKLLKFESGAHEGIQDIVLKARFKEQELFGGCLHILLDSQEPLRVEVPNPLEVLKSEGLEKMRAVLEEGLTSIKSALLSIQESVASKQVFQKPPTLNTPHFDKGALLAMKKTS</sequence>